<dbReference type="GO" id="GO:0000139">
    <property type="term" value="C:Golgi membrane"/>
    <property type="evidence" value="ECO:0007669"/>
    <property type="project" value="UniProtKB-SubCell"/>
</dbReference>
<protein>
    <submittedName>
        <fullName evidence="10">Uncharacterized protein</fullName>
    </submittedName>
</protein>
<accession>A0AAV2QKD7</accession>
<reference evidence="10 11" key="1">
    <citation type="submission" date="2024-05" db="EMBL/GenBank/DDBJ databases">
        <authorList>
            <person name="Wallberg A."/>
        </authorList>
    </citation>
    <scope>NUCLEOTIDE SEQUENCE [LARGE SCALE GENOMIC DNA]</scope>
</reference>
<comment type="caution">
    <text evidence="10">The sequence shown here is derived from an EMBL/GenBank/DDBJ whole genome shotgun (WGS) entry which is preliminary data.</text>
</comment>
<keyword evidence="11" id="KW-1185">Reference proteome</keyword>
<evidence type="ECO:0000256" key="4">
    <source>
        <dbReference type="ARBA" id="ARBA00022692"/>
    </source>
</evidence>
<keyword evidence="5" id="KW-0735">Signal-anchor</keyword>
<organism evidence="10 11">
    <name type="scientific">Meganyctiphanes norvegica</name>
    <name type="common">Northern krill</name>
    <name type="synonym">Thysanopoda norvegica</name>
    <dbReference type="NCBI Taxonomy" id="48144"/>
    <lineage>
        <taxon>Eukaryota</taxon>
        <taxon>Metazoa</taxon>
        <taxon>Ecdysozoa</taxon>
        <taxon>Arthropoda</taxon>
        <taxon>Crustacea</taxon>
        <taxon>Multicrustacea</taxon>
        <taxon>Malacostraca</taxon>
        <taxon>Eumalacostraca</taxon>
        <taxon>Eucarida</taxon>
        <taxon>Euphausiacea</taxon>
        <taxon>Euphausiidae</taxon>
        <taxon>Meganyctiphanes</taxon>
    </lineage>
</organism>
<keyword evidence="4" id="KW-0812">Transmembrane</keyword>
<comment type="similarity">
    <text evidence="2">Belongs to the galactose-3-O-sulfotransferase family.</text>
</comment>
<gene>
    <name evidence="10" type="ORF">MNOR_LOCUS14105</name>
</gene>
<sequence length="232" mass="27289">FYKMNISTWSKLPYKKISNWRLGKIYGVHQMMFDLGNGAVGGLKQEELIKKFKVMEEVFDLVMIAEQFDESLVLLKHLMCWTTEDIAYLKINSREEKNKITFSEETKNRLLKLDNPDVLLYDFFKKKFQEKVEAFGIEKMRLEIEKLRSENERIAKTCLDKQANQNEVSGLLKPKNNKVQAWMIKNNSTECLDLVMNEIDFIDKLRQRQCSGNCKGPESYRINIKETLHTAD</sequence>
<keyword evidence="8" id="KW-0472">Membrane</keyword>
<dbReference type="GO" id="GO:0001733">
    <property type="term" value="F:galactosylceramide sulfotransferase activity"/>
    <property type="evidence" value="ECO:0007669"/>
    <property type="project" value="InterPro"/>
</dbReference>
<dbReference type="GO" id="GO:0009247">
    <property type="term" value="P:glycolipid biosynthetic process"/>
    <property type="evidence" value="ECO:0007669"/>
    <property type="project" value="InterPro"/>
</dbReference>
<proteinExistence type="inferred from homology"/>
<keyword evidence="7" id="KW-0333">Golgi apparatus</keyword>
<dbReference type="PANTHER" id="PTHR14647:SF87">
    <property type="entry name" value="PUTATIVE-RELATED"/>
    <property type="match status" value="1"/>
</dbReference>
<evidence type="ECO:0000256" key="9">
    <source>
        <dbReference type="ARBA" id="ARBA00023180"/>
    </source>
</evidence>
<dbReference type="AlphaFoldDB" id="A0AAV2QKD7"/>
<dbReference type="PANTHER" id="PTHR14647">
    <property type="entry name" value="GALACTOSE-3-O-SULFOTRANSFERASE"/>
    <property type="match status" value="1"/>
</dbReference>
<evidence type="ECO:0000313" key="10">
    <source>
        <dbReference type="EMBL" id="CAL4090775.1"/>
    </source>
</evidence>
<dbReference type="Gene3D" id="3.40.50.300">
    <property type="entry name" value="P-loop containing nucleotide triphosphate hydrolases"/>
    <property type="match status" value="1"/>
</dbReference>
<keyword evidence="6" id="KW-1133">Transmembrane helix</keyword>
<evidence type="ECO:0000313" key="11">
    <source>
        <dbReference type="Proteomes" id="UP001497623"/>
    </source>
</evidence>
<feature type="non-terminal residue" evidence="10">
    <location>
        <position position="1"/>
    </location>
</feature>
<evidence type="ECO:0000256" key="8">
    <source>
        <dbReference type="ARBA" id="ARBA00023136"/>
    </source>
</evidence>
<name>A0AAV2QKD7_MEGNR</name>
<comment type="subcellular location">
    <subcellularLocation>
        <location evidence="1">Golgi apparatus membrane</location>
        <topology evidence="1">Single-pass type II membrane protein</topology>
    </subcellularLocation>
</comment>
<dbReference type="InterPro" id="IPR009729">
    <property type="entry name" value="Gal-3-0_sulfotransfrase"/>
</dbReference>
<dbReference type="Pfam" id="PF06990">
    <property type="entry name" value="Gal-3-0_sulfotr"/>
    <property type="match status" value="1"/>
</dbReference>
<evidence type="ECO:0000256" key="7">
    <source>
        <dbReference type="ARBA" id="ARBA00023034"/>
    </source>
</evidence>
<evidence type="ECO:0000256" key="2">
    <source>
        <dbReference type="ARBA" id="ARBA00008124"/>
    </source>
</evidence>
<keyword evidence="9" id="KW-0325">Glycoprotein</keyword>
<evidence type="ECO:0000256" key="6">
    <source>
        <dbReference type="ARBA" id="ARBA00022989"/>
    </source>
</evidence>
<feature type="non-terminal residue" evidence="10">
    <location>
        <position position="232"/>
    </location>
</feature>
<dbReference type="InterPro" id="IPR027417">
    <property type="entry name" value="P-loop_NTPase"/>
</dbReference>
<evidence type="ECO:0000256" key="5">
    <source>
        <dbReference type="ARBA" id="ARBA00022968"/>
    </source>
</evidence>
<keyword evidence="3" id="KW-0808">Transferase</keyword>
<evidence type="ECO:0000256" key="3">
    <source>
        <dbReference type="ARBA" id="ARBA00022679"/>
    </source>
</evidence>
<dbReference type="EMBL" id="CAXKWB010008339">
    <property type="protein sequence ID" value="CAL4090775.1"/>
    <property type="molecule type" value="Genomic_DNA"/>
</dbReference>
<dbReference type="Proteomes" id="UP001497623">
    <property type="component" value="Unassembled WGS sequence"/>
</dbReference>
<evidence type="ECO:0000256" key="1">
    <source>
        <dbReference type="ARBA" id="ARBA00004323"/>
    </source>
</evidence>